<dbReference type="InterPro" id="IPR003130">
    <property type="entry name" value="GED"/>
</dbReference>
<evidence type="ECO:0000256" key="2">
    <source>
        <dbReference type="ARBA" id="ARBA00023134"/>
    </source>
</evidence>
<gene>
    <name evidence="7" type="ORF">CDL15_Pgr010944</name>
</gene>
<dbReference type="InterPro" id="IPR030381">
    <property type="entry name" value="G_DYNAMIN_dom"/>
</dbReference>
<dbReference type="InterPro" id="IPR020850">
    <property type="entry name" value="GED_dom"/>
</dbReference>
<dbReference type="CDD" id="cd08771">
    <property type="entry name" value="DLP_1"/>
    <property type="match status" value="1"/>
</dbReference>
<evidence type="ECO:0000259" key="5">
    <source>
        <dbReference type="PROSITE" id="PS51388"/>
    </source>
</evidence>
<proteinExistence type="predicted"/>
<dbReference type="Proteomes" id="UP000197138">
    <property type="component" value="Unassembled WGS sequence"/>
</dbReference>
<evidence type="ECO:0000256" key="3">
    <source>
        <dbReference type="ARBA" id="ARBA00023175"/>
    </source>
</evidence>
<name>A0A218XMU8_PUNGR</name>
<dbReference type="Gene3D" id="1.20.120.1240">
    <property type="entry name" value="Dynamin, middle domain"/>
    <property type="match status" value="1"/>
</dbReference>
<dbReference type="InterPro" id="IPR001401">
    <property type="entry name" value="Dynamin_GTPase"/>
</dbReference>
<dbReference type="Gene3D" id="3.40.50.300">
    <property type="entry name" value="P-loop containing nucleotide triphosphate hydrolases"/>
    <property type="match status" value="1"/>
</dbReference>
<dbReference type="EMBL" id="MTKT01001090">
    <property type="protein sequence ID" value="OWM86120.1"/>
    <property type="molecule type" value="Genomic_DNA"/>
</dbReference>
<dbReference type="GO" id="GO:0003924">
    <property type="term" value="F:GTPase activity"/>
    <property type="evidence" value="ECO:0007669"/>
    <property type="project" value="InterPro"/>
</dbReference>
<dbReference type="SMART" id="SM00302">
    <property type="entry name" value="GED"/>
    <property type="match status" value="1"/>
</dbReference>
<dbReference type="InterPro" id="IPR045063">
    <property type="entry name" value="Dynamin_N"/>
</dbReference>
<feature type="domain" description="GED" evidence="5">
    <location>
        <begin position="501"/>
        <end position="596"/>
    </location>
</feature>
<dbReference type="PRINTS" id="PR00195">
    <property type="entry name" value="DYNAMIN"/>
</dbReference>
<accession>A0A218XMU8</accession>
<dbReference type="PANTHER" id="PTHR11566:SF173">
    <property type="entry name" value="DYNAMIN-RELATED PROTEIN 4C"/>
    <property type="match status" value="1"/>
</dbReference>
<evidence type="ECO:0000313" key="7">
    <source>
        <dbReference type="EMBL" id="OWM86120.1"/>
    </source>
</evidence>
<dbReference type="InterPro" id="IPR027417">
    <property type="entry name" value="P-loop_NTPase"/>
</dbReference>
<organism evidence="7 8">
    <name type="scientific">Punica granatum</name>
    <name type="common">Pomegranate</name>
    <dbReference type="NCBI Taxonomy" id="22663"/>
    <lineage>
        <taxon>Eukaryota</taxon>
        <taxon>Viridiplantae</taxon>
        <taxon>Streptophyta</taxon>
        <taxon>Embryophyta</taxon>
        <taxon>Tracheophyta</taxon>
        <taxon>Spermatophyta</taxon>
        <taxon>Magnoliopsida</taxon>
        <taxon>eudicotyledons</taxon>
        <taxon>Gunneridae</taxon>
        <taxon>Pentapetalae</taxon>
        <taxon>rosids</taxon>
        <taxon>malvids</taxon>
        <taxon>Myrtales</taxon>
        <taxon>Lythraceae</taxon>
        <taxon>Punica</taxon>
    </lineage>
</organism>
<evidence type="ECO:0000256" key="4">
    <source>
        <dbReference type="SAM" id="MobiDB-lite"/>
    </source>
</evidence>
<dbReference type="GO" id="GO:0005874">
    <property type="term" value="C:microtubule"/>
    <property type="evidence" value="ECO:0007669"/>
    <property type="project" value="TreeGrafter"/>
</dbReference>
<evidence type="ECO:0000313" key="8">
    <source>
        <dbReference type="Proteomes" id="UP000197138"/>
    </source>
</evidence>
<keyword evidence="2" id="KW-0342">GTP-binding</keyword>
<dbReference type="InterPro" id="IPR022812">
    <property type="entry name" value="Dynamin"/>
</dbReference>
<dbReference type="GO" id="GO:0008017">
    <property type="term" value="F:microtubule binding"/>
    <property type="evidence" value="ECO:0007669"/>
    <property type="project" value="TreeGrafter"/>
</dbReference>
<dbReference type="Pfam" id="PF00350">
    <property type="entry name" value="Dynamin_N"/>
    <property type="match status" value="1"/>
</dbReference>
<dbReference type="SUPFAM" id="SSF52540">
    <property type="entry name" value="P-loop containing nucleoside triphosphate hydrolases"/>
    <property type="match status" value="1"/>
</dbReference>
<dbReference type="AlphaFoldDB" id="A0A218XMU8"/>
<evidence type="ECO:0000259" key="6">
    <source>
        <dbReference type="PROSITE" id="PS51718"/>
    </source>
</evidence>
<dbReference type="SMART" id="SM00053">
    <property type="entry name" value="DYNc"/>
    <property type="match status" value="1"/>
</dbReference>
<dbReference type="InterPro" id="IPR000375">
    <property type="entry name" value="Dynamin_stalk"/>
</dbReference>
<feature type="region of interest" description="Disordered" evidence="4">
    <location>
        <begin position="1"/>
        <end position="28"/>
    </location>
</feature>
<reference evidence="8" key="1">
    <citation type="journal article" date="2017" name="Plant J.">
        <title>The pomegranate (Punica granatum L.) genome and the genomics of punicalagin biosynthesis.</title>
        <authorList>
            <person name="Qin G."/>
            <person name="Xu C."/>
            <person name="Ming R."/>
            <person name="Tang H."/>
            <person name="Guyot R."/>
            <person name="Kramer E.M."/>
            <person name="Hu Y."/>
            <person name="Yi X."/>
            <person name="Qi Y."/>
            <person name="Xu X."/>
            <person name="Gao Z."/>
            <person name="Pan H."/>
            <person name="Jian J."/>
            <person name="Tian Y."/>
            <person name="Yue Z."/>
            <person name="Xu Y."/>
        </authorList>
    </citation>
    <scope>NUCLEOTIDE SEQUENCE [LARGE SCALE GENOMIC DNA]</scope>
    <source>
        <strain evidence="8">cv. Dabenzi</strain>
    </source>
</reference>
<comment type="caution">
    <text evidence="7">The sequence shown here is derived from an EMBL/GenBank/DDBJ whole genome shotgun (WGS) entry which is preliminary data.</text>
</comment>
<dbReference type="GO" id="GO:0005737">
    <property type="term" value="C:cytoplasm"/>
    <property type="evidence" value="ECO:0007669"/>
    <property type="project" value="TreeGrafter"/>
</dbReference>
<protein>
    <recommendedName>
        <fullName evidence="9">Dynamin-related protein 4C-like</fullName>
    </recommendedName>
</protein>
<feature type="compositionally biased region" description="Polar residues" evidence="4">
    <location>
        <begin position="9"/>
        <end position="27"/>
    </location>
</feature>
<sequence>MGGGGGKTATPSSSNAMKMKNPNTQPSDGVLAVVPHLEPRPLASHPLIVSSYNDRIRPIHSSATEEIAGRQKGISNPPLTLMVKKDGVPDLTMVDLPGITRVPVHGQPENIYKQISEMIMEYIRPEESIILNVLSATVDFSTCESIRMSQMVDKTGHRTLAVVTKADKAPEGLLEKVTADDVNIGLGYVCVRNQIGDETYKEARMEEAKLSDTHPLLSKIDKTIVGIPVLSEKLIWIQATIVAKCLPEIVRKINEKLSNNVAELDRMPKNLSTIAEAMTAFMQIMGSANDSLKKILLRGEYDGYPDDKQMHGTARFVEMLNCYADELHRSTESDPRMKFLMEEIAVLEESKGIGLPNFLPRMAFLTILHRKVNGISGEPFKFMVKLWDYIEVVVITVLMNHSEIYPPLQARMRRAAQNLITKMKERAVSRVREIIEMEKFTGYTCDPEYISKWNKLMAEEPKFLKAINNEGDLRPSTVHLEGIGSIEIDHLRQYKQLLQQAYDLKMRMTAYWKIVLRRLVDTLAMFLHFNVQVLVNREMEMEMEIVNDIIGPQGGGLARMLEESPSVGVKREKLKRSIKLLQKSADIVAKIMEDCYQCSSRPVVLQFPVDISESVLRAFL</sequence>
<dbReference type="PANTHER" id="PTHR11566">
    <property type="entry name" value="DYNAMIN"/>
    <property type="match status" value="1"/>
</dbReference>
<evidence type="ECO:0000256" key="1">
    <source>
        <dbReference type="ARBA" id="ARBA00022741"/>
    </source>
</evidence>
<dbReference type="Pfam" id="PF02212">
    <property type="entry name" value="GED"/>
    <property type="match status" value="1"/>
</dbReference>
<keyword evidence="3" id="KW-0505">Motor protein</keyword>
<dbReference type="Pfam" id="PF01031">
    <property type="entry name" value="Dynamin_M"/>
    <property type="match status" value="1"/>
</dbReference>
<dbReference type="GO" id="GO:0005525">
    <property type="term" value="F:GTP binding"/>
    <property type="evidence" value="ECO:0007669"/>
    <property type="project" value="InterPro"/>
</dbReference>
<feature type="domain" description="Dynamin-type G" evidence="6">
    <location>
        <begin position="1"/>
        <end position="247"/>
    </location>
</feature>
<dbReference type="GO" id="GO:0016020">
    <property type="term" value="C:membrane"/>
    <property type="evidence" value="ECO:0007669"/>
    <property type="project" value="TreeGrafter"/>
</dbReference>
<dbReference type="PROSITE" id="PS51718">
    <property type="entry name" value="G_DYNAMIN_2"/>
    <property type="match status" value="1"/>
</dbReference>
<keyword evidence="1" id="KW-0547">Nucleotide-binding</keyword>
<evidence type="ECO:0008006" key="9">
    <source>
        <dbReference type="Google" id="ProtNLM"/>
    </source>
</evidence>
<dbReference type="PROSITE" id="PS51388">
    <property type="entry name" value="GED"/>
    <property type="match status" value="1"/>
</dbReference>